<dbReference type="InterPro" id="IPR051081">
    <property type="entry name" value="HTH_MetalResp_TranReg"/>
</dbReference>
<sequence>MDEIMVILKAMADETRLNILNLLLTHDFCVGALAKRINMSEAAISQHLQVLRRAGLVRGEKKGYFTHYWVDRDVIIKAAEEIKKIASQSMKCEGSCHKNLLDDAKYCRKKDDADV</sequence>
<evidence type="ECO:0000259" key="4">
    <source>
        <dbReference type="PROSITE" id="PS50987"/>
    </source>
</evidence>
<proteinExistence type="predicted"/>
<dbReference type="PANTHER" id="PTHR33154:SF33">
    <property type="entry name" value="TRANSCRIPTIONAL REPRESSOR SDPR"/>
    <property type="match status" value="1"/>
</dbReference>
<feature type="domain" description="HTH arsR-type" evidence="4">
    <location>
        <begin position="1"/>
        <end position="90"/>
    </location>
</feature>
<evidence type="ECO:0000313" key="6">
    <source>
        <dbReference type="Proteomes" id="UP000297597"/>
    </source>
</evidence>
<keyword evidence="6" id="KW-1185">Reference proteome</keyword>
<dbReference type="InterPro" id="IPR001845">
    <property type="entry name" value="HTH_ArsR_DNA-bd_dom"/>
</dbReference>
<dbReference type="GO" id="GO:0003677">
    <property type="term" value="F:DNA binding"/>
    <property type="evidence" value="ECO:0007669"/>
    <property type="project" value="UniProtKB-KW"/>
</dbReference>
<keyword evidence="1" id="KW-0805">Transcription regulation</keyword>
<dbReference type="RefSeq" id="WP_134213972.1">
    <property type="nucleotide sequence ID" value="NZ_QFFZ01000022.1"/>
</dbReference>
<dbReference type="GO" id="GO:0003700">
    <property type="term" value="F:DNA-binding transcription factor activity"/>
    <property type="evidence" value="ECO:0007669"/>
    <property type="project" value="InterPro"/>
</dbReference>
<dbReference type="InterPro" id="IPR036388">
    <property type="entry name" value="WH-like_DNA-bd_sf"/>
</dbReference>
<comment type="caution">
    <text evidence="5">The sequence shown here is derived from an EMBL/GenBank/DDBJ whole genome shotgun (WGS) entry which is preliminary data.</text>
</comment>
<reference evidence="5 6" key="1">
    <citation type="journal article" date="2018" name="Environ. Microbiol.">
        <title>Novel energy conservation strategies and behaviour of Pelotomaculum schinkii driving syntrophic propionate catabolism.</title>
        <authorList>
            <person name="Hidalgo-Ahumada C.A.P."/>
            <person name="Nobu M.K."/>
            <person name="Narihiro T."/>
            <person name="Tamaki H."/>
            <person name="Liu W.T."/>
            <person name="Kamagata Y."/>
            <person name="Stams A.J.M."/>
            <person name="Imachi H."/>
            <person name="Sousa D.Z."/>
        </authorList>
    </citation>
    <scope>NUCLEOTIDE SEQUENCE [LARGE SCALE GENOMIC DNA]</scope>
    <source>
        <strain evidence="5 6">MGP</strain>
    </source>
</reference>
<dbReference type="InterPro" id="IPR036390">
    <property type="entry name" value="WH_DNA-bd_sf"/>
</dbReference>
<dbReference type="NCBIfam" id="NF033788">
    <property type="entry name" value="HTH_metalloreg"/>
    <property type="match status" value="1"/>
</dbReference>
<accession>A0A4Y7RPA2</accession>
<keyword evidence="3" id="KW-0804">Transcription</keyword>
<dbReference type="Gene3D" id="1.10.10.10">
    <property type="entry name" value="Winged helix-like DNA-binding domain superfamily/Winged helix DNA-binding domain"/>
    <property type="match status" value="1"/>
</dbReference>
<dbReference type="Proteomes" id="UP000297597">
    <property type="component" value="Unassembled WGS sequence"/>
</dbReference>
<dbReference type="PRINTS" id="PR00778">
    <property type="entry name" value="HTHARSR"/>
</dbReference>
<dbReference type="SMART" id="SM00418">
    <property type="entry name" value="HTH_ARSR"/>
    <property type="match status" value="1"/>
</dbReference>
<organism evidence="5 6">
    <name type="scientific">Pelotomaculum propionicicum</name>
    <dbReference type="NCBI Taxonomy" id="258475"/>
    <lineage>
        <taxon>Bacteria</taxon>
        <taxon>Bacillati</taxon>
        <taxon>Bacillota</taxon>
        <taxon>Clostridia</taxon>
        <taxon>Eubacteriales</taxon>
        <taxon>Desulfotomaculaceae</taxon>
        <taxon>Pelotomaculum</taxon>
    </lineage>
</organism>
<evidence type="ECO:0000256" key="1">
    <source>
        <dbReference type="ARBA" id="ARBA00023015"/>
    </source>
</evidence>
<evidence type="ECO:0000313" key="5">
    <source>
        <dbReference type="EMBL" id="TEB10683.1"/>
    </source>
</evidence>
<dbReference type="SUPFAM" id="SSF46785">
    <property type="entry name" value="Winged helix' DNA-binding domain"/>
    <property type="match status" value="1"/>
</dbReference>
<evidence type="ECO:0000256" key="2">
    <source>
        <dbReference type="ARBA" id="ARBA00023125"/>
    </source>
</evidence>
<dbReference type="InterPro" id="IPR011991">
    <property type="entry name" value="ArsR-like_HTH"/>
</dbReference>
<name>A0A4Y7RPA2_9FIRM</name>
<dbReference type="OrthoDB" id="9798835at2"/>
<gene>
    <name evidence="5" type="primary">hlyU</name>
    <name evidence="5" type="ORF">Pmgp_02134</name>
</gene>
<dbReference type="PROSITE" id="PS50987">
    <property type="entry name" value="HTH_ARSR_2"/>
    <property type="match status" value="1"/>
</dbReference>
<evidence type="ECO:0000256" key="3">
    <source>
        <dbReference type="ARBA" id="ARBA00023163"/>
    </source>
</evidence>
<dbReference type="PANTHER" id="PTHR33154">
    <property type="entry name" value="TRANSCRIPTIONAL REGULATOR, ARSR FAMILY"/>
    <property type="match status" value="1"/>
</dbReference>
<dbReference type="CDD" id="cd00090">
    <property type="entry name" value="HTH_ARSR"/>
    <property type="match status" value="1"/>
</dbReference>
<dbReference type="Pfam" id="PF01022">
    <property type="entry name" value="HTH_5"/>
    <property type="match status" value="1"/>
</dbReference>
<dbReference type="EMBL" id="QFFZ01000022">
    <property type="protein sequence ID" value="TEB10683.1"/>
    <property type="molecule type" value="Genomic_DNA"/>
</dbReference>
<protein>
    <submittedName>
        <fullName evidence="5">Transcriptional activator HlyU</fullName>
    </submittedName>
</protein>
<keyword evidence="2" id="KW-0238">DNA-binding</keyword>
<dbReference type="AlphaFoldDB" id="A0A4Y7RPA2"/>